<dbReference type="RefSeq" id="WP_006376366.1">
    <property type="nucleotide sequence ID" value="NZ_AEJB01000209.1"/>
</dbReference>
<name>L7FBE2_STRT8</name>
<feature type="active site" description="Proton donor" evidence="7">
    <location>
        <position position="119"/>
    </location>
</feature>
<dbReference type="SUPFAM" id="SSF52304">
    <property type="entry name" value="Type II 3-dehydroquinate dehydratase"/>
    <property type="match status" value="1"/>
</dbReference>
<dbReference type="Gene3D" id="3.40.50.9100">
    <property type="entry name" value="Dehydroquinase, class II"/>
    <property type="match status" value="1"/>
</dbReference>
<feature type="site" description="Transition state stabilizer" evidence="8">
    <location>
        <position position="37"/>
    </location>
</feature>
<comment type="subunit">
    <text evidence="4">Homododecamer.</text>
</comment>
<dbReference type="PANTHER" id="PTHR21272:SF3">
    <property type="entry name" value="CATABOLIC 3-DEHYDROQUINASE"/>
    <property type="match status" value="1"/>
</dbReference>
<protein>
    <recommendedName>
        <fullName evidence="5">3-dehydroquinate dehydratase</fullName>
        <ecNumber evidence="5">4.2.1.10</ecNumber>
    </recommendedName>
</protein>
<dbReference type="PIRSF" id="PIRSF001399">
    <property type="entry name" value="DHquinase_II"/>
    <property type="match status" value="1"/>
</dbReference>
<comment type="pathway">
    <text evidence="2">Metabolic intermediate biosynthesis; chorismate biosynthesis; chorismate from D-erythrose 4-phosphate and phosphoenolpyruvate: step 3/7.</text>
</comment>
<dbReference type="STRING" id="85558.T45_08481"/>
<proteinExistence type="inferred from homology"/>
<dbReference type="Proteomes" id="UP000010931">
    <property type="component" value="Unassembled WGS sequence"/>
</dbReference>
<comment type="catalytic activity">
    <reaction evidence="1">
        <text>3-dehydroquinate = 3-dehydroshikimate + H2O</text>
        <dbReference type="Rhea" id="RHEA:21096"/>
        <dbReference type="ChEBI" id="CHEBI:15377"/>
        <dbReference type="ChEBI" id="CHEBI:16630"/>
        <dbReference type="ChEBI" id="CHEBI:32364"/>
        <dbReference type="EC" id="4.2.1.10"/>
    </reaction>
</comment>
<dbReference type="AlphaFoldDB" id="L7FBE2"/>
<dbReference type="EMBL" id="AEJB01000209">
    <property type="protein sequence ID" value="ELP68454.1"/>
    <property type="molecule type" value="Genomic_DNA"/>
</dbReference>
<evidence type="ECO:0000256" key="5">
    <source>
        <dbReference type="ARBA" id="ARBA00012060"/>
    </source>
</evidence>
<dbReference type="GeneID" id="97405502"/>
<keyword evidence="10" id="KW-1185">Reference proteome</keyword>
<dbReference type="InterPro" id="IPR036441">
    <property type="entry name" value="DHquinase_II_sf"/>
</dbReference>
<sequence>MTNADTAGSAGTTGTQDGRRLRFALLNGLNMTNLGRRDQNIYGSIASLQALEDLVAEVGDAVGVDVTAFHSNHEGDLVDFLEANPHMDGYVINPGGLWAFGDPTRIALEETGRPFVEVHFANIFATGHLSTFTQSCDATVMGLRHHGYIGAVVALAASVRAPASN</sequence>
<evidence type="ECO:0000256" key="2">
    <source>
        <dbReference type="ARBA" id="ARBA00004902"/>
    </source>
</evidence>
<organism evidence="9 10">
    <name type="scientific">Streptomyces turgidiscabies (strain Car8)</name>
    <dbReference type="NCBI Taxonomy" id="698760"/>
    <lineage>
        <taxon>Bacteria</taxon>
        <taxon>Bacillati</taxon>
        <taxon>Actinomycetota</taxon>
        <taxon>Actinomycetes</taxon>
        <taxon>Kitasatosporales</taxon>
        <taxon>Streptomycetaceae</taxon>
        <taxon>Streptomyces</taxon>
    </lineage>
</organism>
<dbReference type="PANTHER" id="PTHR21272">
    <property type="entry name" value="CATABOLIC 3-DEHYDROQUINASE"/>
    <property type="match status" value="1"/>
</dbReference>
<dbReference type="PATRIC" id="fig|698760.3.peg.2844"/>
<comment type="similarity">
    <text evidence="3">Belongs to the type-II 3-dehydroquinase family.</text>
</comment>
<comment type="caution">
    <text evidence="9">The sequence shown here is derived from an EMBL/GenBank/DDBJ whole genome shotgun (WGS) entry which is preliminary data.</text>
</comment>
<accession>L7FBE2</accession>
<evidence type="ECO:0000256" key="6">
    <source>
        <dbReference type="ARBA" id="ARBA00023239"/>
    </source>
</evidence>
<keyword evidence="6 9" id="KW-0456">Lyase</keyword>
<dbReference type="Pfam" id="PF01220">
    <property type="entry name" value="DHquinase_II"/>
    <property type="match status" value="1"/>
</dbReference>
<dbReference type="GO" id="GO:0003855">
    <property type="term" value="F:3-dehydroquinate dehydratase activity"/>
    <property type="evidence" value="ECO:0007669"/>
    <property type="project" value="UniProtKB-EC"/>
</dbReference>
<dbReference type="InterPro" id="IPR001874">
    <property type="entry name" value="DHquinase_II"/>
</dbReference>
<dbReference type="GO" id="GO:0019631">
    <property type="term" value="P:quinate catabolic process"/>
    <property type="evidence" value="ECO:0007669"/>
    <property type="project" value="TreeGrafter"/>
</dbReference>
<evidence type="ECO:0000313" key="9">
    <source>
        <dbReference type="EMBL" id="ELP68454.1"/>
    </source>
</evidence>
<evidence type="ECO:0000256" key="8">
    <source>
        <dbReference type="PIRSR" id="PIRSR001399-3"/>
    </source>
</evidence>
<evidence type="ECO:0000256" key="3">
    <source>
        <dbReference type="ARBA" id="ARBA00011037"/>
    </source>
</evidence>
<evidence type="ECO:0000313" key="10">
    <source>
        <dbReference type="Proteomes" id="UP000010931"/>
    </source>
</evidence>
<dbReference type="GO" id="GO:0009423">
    <property type="term" value="P:chorismate biosynthetic process"/>
    <property type="evidence" value="ECO:0007669"/>
    <property type="project" value="UniProtKB-UniPathway"/>
</dbReference>
<feature type="active site" description="Proton acceptor" evidence="7">
    <location>
        <position position="42"/>
    </location>
</feature>
<evidence type="ECO:0000256" key="1">
    <source>
        <dbReference type="ARBA" id="ARBA00001864"/>
    </source>
</evidence>
<dbReference type="EC" id="4.2.1.10" evidence="5"/>
<dbReference type="UniPathway" id="UPA00053">
    <property type="reaction ID" value="UER00086"/>
</dbReference>
<reference evidence="9 10" key="1">
    <citation type="journal article" date="2011" name="Plasmid">
        <title>Streptomyces turgidiscabies Car8 contains a modular pathogenicity island that shares virulence genes with other actinobacterial plant pathogens.</title>
        <authorList>
            <person name="Huguet-Tapia J.C."/>
            <person name="Badger J.H."/>
            <person name="Loria R."/>
            <person name="Pettis G.S."/>
        </authorList>
    </citation>
    <scope>NUCLEOTIDE SEQUENCE [LARGE SCALE GENOMIC DNA]</scope>
    <source>
        <strain evidence="9 10">Car8</strain>
    </source>
</reference>
<evidence type="ECO:0000256" key="4">
    <source>
        <dbReference type="ARBA" id="ARBA00011193"/>
    </source>
</evidence>
<evidence type="ECO:0000256" key="7">
    <source>
        <dbReference type="PIRSR" id="PIRSR001399-1"/>
    </source>
</evidence>
<gene>
    <name evidence="9" type="primary">aroQ_2</name>
    <name evidence="9" type="ORF">STRTUCAR8_00136</name>
</gene>